<sequence>MSVDFISVTYTNSSTVVAPLADAQVDPRYVARYARTLEDFGFNYTLLPYDTWSFDPLTIGATVAAHTRSIKIVIALRPNTIYPTVAAKALATLDRLSEGRVVVHLIAGGSDADQAKEGDFLPKDERYARLEEYIQILRRAWASPEAFNFEGRYYTFKGFSNSVRPVQSAIPVSLGGSSAAAYRVGGSQADIFGLWGEPLKETGQQIDNIYAEAARAGRTDRPRIWLSFRPIVAETDELAWAKADRILDLLKERRSPPAGLAAPQNAGSQRLLGLAARSDVHDEALWLAPAAVTGATAASAALVGSPETVARAILKYVDLGASLISIRGYDNLNDAIDYGRYVIPLVRQELGRQEGAATTARAGDNPDFS</sequence>
<evidence type="ECO:0000256" key="3">
    <source>
        <dbReference type="ARBA" id="ARBA00023002"/>
    </source>
</evidence>
<name>A0A7W5Z6A4_9HYPH</name>
<evidence type="ECO:0000256" key="2">
    <source>
        <dbReference type="ARBA" id="ARBA00022643"/>
    </source>
</evidence>
<keyword evidence="2" id="KW-0288">FMN</keyword>
<protein>
    <submittedName>
        <fullName evidence="6">Alkanesulfonate monooxygenase</fullName>
        <ecNumber evidence="6">1.14.14.5</ecNumber>
    </submittedName>
</protein>
<keyword evidence="7" id="KW-1185">Reference proteome</keyword>
<dbReference type="RefSeq" id="WP_183753157.1">
    <property type="nucleotide sequence ID" value="NZ_JACICC010000005.1"/>
</dbReference>
<keyword evidence="1" id="KW-0285">Flavoprotein</keyword>
<dbReference type="InterPro" id="IPR036661">
    <property type="entry name" value="Luciferase-like_sf"/>
</dbReference>
<reference evidence="6 7" key="1">
    <citation type="submission" date="2020-08" db="EMBL/GenBank/DDBJ databases">
        <title>Genomic Encyclopedia of Type Strains, Phase IV (KMG-IV): sequencing the most valuable type-strain genomes for metagenomic binning, comparative biology and taxonomic classification.</title>
        <authorList>
            <person name="Goeker M."/>
        </authorList>
    </citation>
    <scope>NUCLEOTIDE SEQUENCE [LARGE SCALE GENOMIC DNA]</scope>
    <source>
        <strain evidence="6 7">DSM 28760</strain>
    </source>
</reference>
<accession>A0A7W5Z6A4</accession>
<keyword evidence="4 6" id="KW-0503">Monooxygenase</keyword>
<dbReference type="InterPro" id="IPR050172">
    <property type="entry name" value="SsuD_RutA_monooxygenase"/>
</dbReference>
<dbReference type="CDD" id="cd01094">
    <property type="entry name" value="Alkanesulfonate_monoxygenase"/>
    <property type="match status" value="1"/>
</dbReference>
<dbReference type="GO" id="GO:0008726">
    <property type="term" value="F:alkanesulfonate monooxygenase activity"/>
    <property type="evidence" value="ECO:0007669"/>
    <property type="project" value="UniProtKB-EC"/>
</dbReference>
<evidence type="ECO:0000313" key="7">
    <source>
        <dbReference type="Proteomes" id="UP000537592"/>
    </source>
</evidence>
<dbReference type="PANTHER" id="PTHR42847:SF4">
    <property type="entry name" value="ALKANESULFONATE MONOOXYGENASE-RELATED"/>
    <property type="match status" value="1"/>
</dbReference>
<dbReference type="PANTHER" id="PTHR42847">
    <property type="entry name" value="ALKANESULFONATE MONOOXYGENASE"/>
    <property type="match status" value="1"/>
</dbReference>
<dbReference type="InterPro" id="IPR011251">
    <property type="entry name" value="Luciferase-like_dom"/>
</dbReference>
<dbReference type="EC" id="1.14.14.5" evidence="6"/>
<proteinExistence type="predicted"/>
<dbReference type="SUPFAM" id="SSF51679">
    <property type="entry name" value="Bacterial luciferase-like"/>
    <property type="match status" value="1"/>
</dbReference>
<evidence type="ECO:0000259" key="5">
    <source>
        <dbReference type="Pfam" id="PF00296"/>
    </source>
</evidence>
<keyword evidence="3 6" id="KW-0560">Oxidoreductase</keyword>
<comment type="caution">
    <text evidence="6">The sequence shown here is derived from an EMBL/GenBank/DDBJ whole genome shotgun (WGS) entry which is preliminary data.</text>
</comment>
<dbReference type="Gene3D" id="3.20.20.30">
    <property type="entry name" value="Luciferase-like domain"/>
    <property type="match status" value="1"/>
</dbReference>
<feature type="domain" description="Luciferase-like" evidence="5">
    <location>
        <begin position="19"/>
        <end position="322"/>
    </location>
</feature>
<dbReference type="AlphaFoldDB" id="A0A7W5Z6A4"/>
<gene>
    <name evidence="6" type="ORF">FHS81_002367</name>
</gene>
<dbReference type="Pfam" id="PF00296">
    <property type="entry name" value="Bac_luciferase"/>
    <property type="match status" value="1"/>
</dbReference>
<evidence type="ECO:0000256" key="1">
    <source>
        <dbReference type="ARBA" id="ARBA00022630"/>
    </source>
</evidence>
<evidence type="ECO:0000256" key="4">
    <source>
        <dbReference type="ARBA" id="ARBA00023033"/>
    </source>
</evidence>
<dbReference type="EMBL" id="JACICC010000005">
    <property type="protein sequence ID" value="MBB3810271.1"/>
    <property type="molecule type" value="Genomic_DNA"/>
</dbReference>
<organism evidence="6 7">
    <name type="scientific">Pseudochelatococcus contaminans</name>
    <dbReference type="NCBI Taxonomy" id="1538103"/>
    <lineage>
        <taxon>Bacteria</taxon>
        <taxon>Pseudomonadati</taxon>
        <taxon>Pseudomonadota</taxon>
        <taxon>Alphaproteobacteria</taxon>
        <taxon>Hyphomicrobiales</taxon>
        <taxon>Chelatococcaceae</taxon>
        <taxon>Pseudochelatococcus</taxon>
    </lineage>
</organism>
<evidence type="ECO:0000313" key="6">
    <source>
        <dbReference type="EMBL" id="MBB3810271.1"/>
    </source>
</evidence>
<dbReference type="Proteomes" id="UP000537592">
    <property type="component" value="Unassembled WGS sequence"/>
</dbReference>